<accession>A0A1E1W2M2</accession>
<proteinExistence type="predicted"/>
<dbReference type="AlphaFoldDB" id="A0A1E1W2M2"/>
<sequence length="129" mass="14659">SSKPTNTSLAQNNSNVVVGDMTETSNLKNRTRVIHKNANTHFSTQNLEETEQADVVDAKRHYEDEPACDAEMPEEQIEDDEEIALTYEDNEEHQEKSETHAPDEKKTKNMSSNNTLPKDSEVPDQLEKE</sequence>
<reference evidence="2" key="1">
    <citation type="submission" date="2015-09" db="EMBL/GenBank/DDBJ databases">
        <title>De novo assembly of Pectinophora gossypiella (Pink Bollworm) gut transcriptome.</title>
        <authorList>
            <person name="Tassone E.E."/>
        </authorList>
    </citation>
    <scope>NUCLEOTIDE SEQUENCE</scope>
</reference>
<feature type="region of interest" description="Disordered" evidence="1">
    <location>
        <begin position="59"/>
        <end position="129"/>
    </location>
</feature>
<dbReference type="EMBL" id="GDQN01009852">
    <property type="protein sequence ID" value="JAT81202.1"/>
    <property type="molecule type" value="Transcribed_RNA"/>
</dbReference>
<feature type="non-terminal residue" evidence="2">
    <location>
        <position position="129"/>
    </location>
</feature>
<organism evidence="2">
    <name type="scientific">Pectinophora gossypiella</name>
    <name type="common">Cotton pink bollworm</name>
    <name type="synonym">Depressaria gossypiella</name>
    <dbReference type="NCBI Taxonomy" id="13191"/>
    <lineage>
        <taxon>Eukaryota</taxon>
        <taxon>Metazoa</taxon>
        <taxon>Ecdysozoa</taxon>
        <taxon>Arthropoda</taxon>
        <taxon>Hexapoda</taxon>
        <taxon>Insecta</taxon>
        <taxon>Pterygota</taxon>
        <taxon>Neoptera</taxon>
        <taxon>Endopterygota</taxon>
        <taxon>Lepidoptera</taxon>
        <taxon>Glossata</taxon>
        <taxon>Ditrysia</taxon>
        <taxon>Gelechioidea</taxon>
        <taxon>Gelechiidae</taxon>
        <taxon>Apatetrinae</taxon>
        <taxon>Pectinophora</taxon>
    </lineage>
</organism>
<gene>
    <name evidence="2" type="ORF">g.3315</name>
</gene>
<feature type="compositionally biased region" description="Basic and acidic residues" evidence="1">
    <location>
        <begin position="118"/>
        <end position="129"/>
    </location>
</feature>
<protein>
    <submittedName>
        <fullName evidence="2">Uncharacterized protein</fullName>
    </submittedName>
</protein>
<dbReference type="OrthoDB" id="7490880at2759"/>
<name>A0A1E1W2M2_PECGO</name>
<evidence type="ECO:0000313" key="2">
    <source>
        <dbReference type="EMBL" id="JAT81202.1"/>
    </source>
</evidence>
<feature type="compositionally biased region" description="Basic and acidic residues" evidence="1">
    <location>
        <begin position="93"/>
        <end position="107"/>
    </location>
</feature>
<feature type="non-terminal residue" evidence="2">
    <location>
        <position position="1"/>
    </location>
</feature>
<evidence type="ECO:0000256" key="1">
    <source>
        <dbReference type="SAM" id="MobiDB-lite"/>
    </source>
</evidence>
<feature type="compositionally biased region" description="Acidic residues" evidence="1">
    <location>
        <begin position="65"/>
        <end position="92"/>
    </location>
</feature>